<name>A0A6C0KB70_9ZZZZ</name>
<proteinExistence type="predicted"/>
<keyword evidence="1" id="KW-0812">Transmembrane</keyword>
<evidence type="ECO:0000256" key="1">
    <source>
        <dbReference type="SAM" id="Phobius"/>
    </source>
</evidence>
<feature type="transmembrane region" description="Helical" evidence="1">
    <location>
        <begin position="24"/>
        <end position="44"/>
    </location>
</feature>
<organism evidence="2">
    <name type="scientific">viral metagenome</name>
    <dbReference type="NCBI Taxonomy" id="1070528"/>
    <lineage>
        <taxon>unclassified sequences</taxon>
        <taxon>metagenomes</taxon>
        <taxon>organismal metagenomes</taxon>
    </lineage>
</organism>
<protein>
    <submittedName>
        <fullName evidence="2">Uncharacterized protein</fullName>
    </submittedName>
</protein>
<reference evidence="2" key="1">
    <citation type="journal article" date="2020" name="Nature">
        <title>Giant virus diversity and host interactions through global metagenomics.</title>
        <authorList>
            <person name="Schulz F."/>
            <person name="Roux S."/>
            <person name="Paez-Espino D."/>
            <person name="Jungbluth S."/>
            <person name="Walsh D.A."/>
            <person name="Denef V.J."/>
            <person name="McMahon K.D."/>
            <person name="Konstantinidis K.T."/>
            <person name="Eloe-Fadrosh E.A."/>
            <person name="Kyrpides N.C."/>
            <person name="Woyke T."/>
        </authorList>
    </citation>
    <scope>NUCLEOTIDE SEQUENCE</scope>
    <source>
        <strain evidence="2">GVMAG-S-1101182-85</strain>
    </source>
</reference>
<accession>A0A6C0KB70</accession>
<keyword evidence="1" id="KW-0472">Membrane</keyword>
<keyword evidence="1" id="KW-1133">Transmembrane helix</keyword>
<sequence>MAPAPSSGDIVIGGINLNTINYSYVVYVIFSVVLVAGGTFALYSSANLGRTVIYAIGVSLIMLFFGMRWFGNIPSTSKLWPPTINMCPDYLTYISGTGCVDTLGVGGLAKTEASDISAGNISDNKKFGVAGTGNSFIAYTSANIMGTPAVSGVAAVPASGTVGNRDYVAAIPAVAAMAAVPASAESVQAVCNACKLNNLTWEGVWDGDTCLALSRFTQALAFKKAAGCS</sequence>
<evidence type="ECO:0000313" key="2">
    <source>
        <dbReference type="EMBL" id="QHU14070.1"/>
    </source>
</evidence>
<feature type="transmembrane region" description="Helical" evidence="1">
    <location>
        <begin position="51"/>
        <end position="71"/>
    </location>
</feature>
<dbReference type="AlphaFoldDB" id="A0A6C0KB70"/>
<dbReference type="EMBL" id="MN740830">
    <property type="protein sequence ID" value="QHU14070.1"/>
    <property type="molecule type" value="Genomic_DNA"/>
</dbReference>